<comment type="caution">
    <text evidence="3">The sequence shown here is derived from an EMBL/GenBank/DDBJ whole genome shotgun (WGS) entry which is preliminary data.</text>
</comment>
<protein>
    <submittedName>
        <fullName evidence="3">Uncharacterized protein</fullName>
    </submittedName>
</protein>
<feature type="transmembrane region" description="Helical" evidence="2">
    <location>
        <begin position="238"/>
        <end position="258"/>
    </location>
</feature>
<dbReference type="AlphaFoldDB" id="A0AAD3Y9A4"/>
<evidence type="ECO:0000313" key="3">
    <source>
        <dbReference type="EMBL" id="GMK54681.1"/>
    </source>
</evidence>
<evidence type="ECO:0000313" key="4">
    <source>
        <dbReference type="Proteomes" id="UP001222932"/>
    </source>
</evidence>
<feature type="transmembrane region" description="Helical" evidence="2">
    <location>
        <begin position="172"/>
        <end position="194"/>
    </location>
</feature>
<keyword evidence="2" id="KW-0812">Transmembrane</keyword>
<evidence type="ECO:0000256" key="2">
    <source>
        <dbReference type="SAM" id="Phobius"/>
    </source>
</evidence>
<feature type="compositionally biased region" description="Basic and acidic residues" evidence="1">
    <location>
        <begin position="313"/>
        <end position="331"/>
    </location>
</feature>
<reference evidence="3" key="2">
    <citation type="submission" date="2023-06" db="EMBL/GenBank/DDBJ databases">
        <authorList>
            <person name="Kobayashi Y."/>
            <person name="Kayamori A."/>
            <person name="Aoki K."/>
            <person name="Shiwa Y."/>
            <person name="Fujita N."/>
            <person name="Sugita T."/>
            <person name="Iwasaki W."/>
            <person name="Tanaka N."/>
            <person name="Takashima M."/>
        </authorList>
    </citation>
    <scope>NUCLEOTIDE SEQUENCE</scope>
    <source>
        <strain evidence="3">HIS016</strain>
    </source>
</reference>
<evidence type="ECO:0000256" key="1">
    <source>
        <dbReference type="SAM" id="MobiDB-lite"/>
    </source>
</evidence>
<proteinExistence type="predicted"/>
<feature type="transmembrane region" description="Helical" evidence="2">
    <location>
        <begin position="136"/>
        <end position="160"/>
    </location>
</feature>
<keyword evidence="4" id="KW-1185">Reference proteome</keyword>
<reference evidence="3" key="1">
    <citation type="journal article" date="2023" name="BMC Genomics">
        <title>Chromosome-level genome assemblies of Cutaneotrichosporon spp. (Trichosporonales, Basidiomycota) reveal imbalanced evolution between nucleotide sequences and chromosome synteny.</title>
        <authorList>
            <person name="Kobayashi Y."/>
            <person name="Kayamori A."/>
            <person name="Aoki K."/>
            <person name="Shiwa Y."/>
            <person name="Matsutani M."/>
            <person name="Fujita N."/>
            <person name="Sugita T."/>
            <person name="Iwasaki W."/>
            <person name="Tanaka N."/>
            <person name="Takashima M."/>
        </authorList>
    </citation>
    <scope>NUCLEOTIDE SEQUENCE</scope>
    <source>
        <strain evidence="3">HIS016</strain>
    </source>
</reference>
<feature type="region of interest" description="Disordered" evidence="1">
    <location>
        <begin position="305"/>
        <end position="388"/>
    </location>
</feature>
<gene>
    <name evidence="3" type="ORF">CspeluHIS016_0112670</name>
</gene>
<sequence length="388" mass="41752">MTTPDPSHSHNYNTHLYPSSTSPPPIQHSRTSADRPHTLHAPGHTFHVPSLTVTSPVDDPKTPQTSTKPPEIDDNGDDDMAKRSTSLIDPRYCCCAVPMVNAGMYAIIAEQAALAITTAVLCFVAPSVPGVTTPAFLTYILAIVCIIGLLVQPVGFLGAFREKTKTFRIYSALNGVVTLIAFIIAAVIIVISAIGHNAAVDKCIKDYFTPSASATQQAQQTLTEESSLLCTAFTWADIGFMGGLWVILALTQSYFVYCTRKYGVSQVKDHKLYHSVYSENPEAFTMSILQSKRYNGTDSVMWTNSMAAPSGPRGDDWDARPSYDSGRHEPGPEAGGQYYQSRGNGDSRDEYGYGDSTAGPSNPYAFNSPGGGYVDPVNPATMPGASKV</sequence>
<accession>A0AAD3Y9A4</accession>
<dbReference type="EMBL" id="BTCM01000001">
    <property type="protein sequence ID" value="GMK54681.1"/>
    <property type="molecule type" value="Genomic_DNA"/>
</dbReference>
<feature type="region of interest" description="Disordered" evidence="1">
    <location>
        <begin position="1"/>
        <end position="81"/>
    </location>
</feature>
<organism evidence="3 4">
    <name type="scientific">Cutaneotrichosporon spelunceum</name>
    <dbReference type="NCBI Taxonomy" id="1672016"/>
    <lineage>
        <taxon>Eukaryota</taxon>
        <taxon>Fungi</taxon>
        <taxon>Dikarya</taxon>
        <taxon>Basidiomycota</taxon>
        <taxon>Agaricomycotina</taxon>
        <taxon>Tremellomycetes</taxon>
        <taxon>Trichosporonales</taxon>
        <taxon>Trichosporonaceae</taxon>
        <taxon>Cutaneotrichosporon</taxon>
    </lineage>
</organism>
<feature type="transmembrane region" description="Helical" evidence="2">
    <location>
        <begin position="112"/>
        <end position="130"/>
    </location>
</feature>
<name>A0AAD3Y9A4_9TREE</name>
<keyword evidence="2" id="KW-0472">Membrane</keyword>
<dbReference type="Proteomes" id="UP001222932">
    <property type="component" value="Unassembled WGS sequence"/>
</dbReference>
<feature type="compositionally biased region" description="Polar residues" evidence="1">
    <location>
        <begin position="1"/>
        <end position="20"/>
    </location>
</feature>
<keyword evidence="2" id="KW-1133">Transmembrane helix</keyword>